<evidence type="ECO:0000313" key="7">
    <source>
        <dbReference type="Proteomes" id="UP001230156"/>
    </source>
</evidence>
<evidence type="ECO:0000313" key="6">
    <source>
        <dbReference type="EMBL" id="MDQ7251210.1"/>
    </source>
</evidence>
<dbReference type="Proteomes" id="UP001230156">
    <property type="component" value="Unassembled WGS sequence"/>
</dbReference>
<feature type="domain" description="Multidrug export protein EmrA/FarA alpha-helical hairpin" evidence="4">
    <location>
        <begin position="112"/>
        <end position="232"/>
    </location>
</feature>
<protein>
    <submittedName>
        <fullName evidence="6">HlyD family secretion protein</fullName>
    </submittedName>
</protein>
<feature type="domain" description="p-hydroxybenzoic acid efflux pump subunit AaeA-like beta-barrel" evidence="5">
    <location>
        <begin position="271"/>
        <end position="361"/>
    </location>
</feature>
<dbReference type="InterPro" id="IPR058633">
    <property type="entry name" value="EmrA/FarA_HH"/>
</dbReference>
<dbReference type="PANTHER" id="PTHR30386">
    <property type="entry name" value="MEMBRANE FUSION SUBUNIT OF EMRAB-TOLC MULTIDRUG EFFLUX PUMP"/>
    <property type="match status" value="1"/>
</dbReference>
<dbReference type="Gene3D" id="2.40.30.170">
    <property type="match status" value="1"/>
</dbReference>
<evidence type="ECO:0000256" key="3">
    <source>
        <dbReference type="SAM" id="Phobius"/>
    </source>
</evidence>
<comment type="caution">
    <text evidence="6">The sequence shown here is derived from an EMBL/GenBank/DDBJ whole genome shotgun (WGS) entry which is preliminary data.</text>
</comment>
<organism evidence="6 7">
    <name type="scientific">Dongia sedimenti</name>
    <dbReference type="NCBI Taxonomy" id="3064282"/>
    <lineage>
        <taxon>Bacteria</taxon>
        <taxon>Pseudomonadati</taxon>
        <taxon>Pseudomonadota</taxon>
        <taxon>Alphaproteobacteria</taxon>
        <taxon>Rhodospirillales</taxon>
        <taxon>Dongiaceae</taxon>
        <taxon>Dongia</taxon>
    </lineage>
</organism>
<dbReference type="InterPro" id="IPR058634">
    <property type="entry name" value="AaeA-lik-b-barrel"/>
</dbReference>
<dbReference type="Gene3D" id="6.10.140.1990">
    <property type="match status" value="1"/>
</dbReference>
<comment type="subcellular location">
    <subcellularLocation>
        <location evidence="1">Cell envelope</location>
    </subcellularLocation>
</comment>
<dbReference type="Pfam" id="PF25963">
    <property type="entry name" value="Beta-barrel_AAEA"/>
    <property type="match status" value="1"/>
</dbReference>
<evidence type="ECO:0000259" key="5">
    <source>
        <dbReference type="Pfam" id="PF25963"/>
    </source>
</evidence>
<feature type="compositionally biased region" description="Low complexity" evidence="2">
    <location>
        <begin position="1"/>
        <end position="17"/>
    </location>
</feature>
<gene>
    <name evidence="6" type="ORF">Q8A70_26215</name>
</gene>
<evidence type="ECO:0000259" key="4">
    <source>
        <dbReference type="Pfam" id="PF25885"/>
    </source>
</evidence>
<keyword evidence="7" id="KW-1185">Reference proteome</keyword>
<dbReference type="InterPro" id="IPR050739">
    <property type="entry name" value="MFP"/>
</dbReference>
<feature type="region of interest" description="Disordered" evidence="2">
    <location>
        <begin position="1"/>
        <end position="27"/>
    </location>
</feature>
<sequence length="384" mass="41565">MPDSGSAPDAAAPGGAPHTIAPGDDGVSRAFRKRRRWRRLLLVLGPIAVIAVSGYVYLTGGRFQGTDNAYIKAHMTSIAPEISGRVAEVPVHENQVVKQGEILLQIDQEPLKIALAGAQAELASARNDIEAQKAAYRQRQSDLQMANDNVGLAKREYARREKLFNAKTISESDYDEARNSYSVAQAQVSGVKQDIQRILSDLNGNPEIAPEDHPKVQAAQAKVDQAELDLRRATIAAPGNGIVSQIDNIRPGTYLTAGRPAFSLVSNNDLWIDANLKETDLTYVKAGQEAHVSVDTYPDVDFVAEVQSVGAATGSEFSALPAQNATGNWVKVVQRIPVRLKLEPKPDQPQLRAGMSVEVEIDTGHTRSLPSLIHSAMAWIDAEK</sequence>
<dbReference type="RefSeq" id="WP_379961350.1">
    <property type="nucleotide sequence ID" value="NZ_JAUYVI010000009.1"/>
</dbReference>
<dbReference type="EMBL" id="JAUYVI010000009">
    <property type="protein sequence ID" value="MDQ7251210.1"/>
    <property type="molecule type" value="Genomic_DNA"/>
</dbReference>
<reference evidence="7" key="1">
    <citation type="submission" date="2023-08" db="EMBL/GenBank/DDBJ databases">
        <title>Rhodospirillaceae gen. nov., a novel taxon isolated from the Yangtze River Yuezi River estuary sludge.</title>
        <authorList>
            <person name="Ruan L."/>
        </authorList>
    </citation>
    <scope>NUCLEOTIDE SEQUENCE [LARGE SCALE GENOMIC DNA]</scope>
    <source>
        <strain evidence="7">R-7</strain>
    </source>
</reference>
<keyword evidence="3" id="KW-0812">Transmembrane</keyword>
<dbReference type="InterPro" id="IPR030190">
    <property type="entry name" value="MacA_alpha-hairpin_sf"/>
</dbReference>
<accession>A0ABU0YU23</accession>
<evidence type="ECO:0000256" key="2">
    <source>
        <dbReference type="SAM" id="MobiDB-lite"/>
    </source>
</evidence>
<feature type="transmembrane region" description="Helical" evidence="3">
    <location>
        <begin position="40"/>
        <end position="58"/>
    </location>
</feature>
<keyword evidence="3" id="KW-0472">Membrane</keyword>
<name>A0ABU0YU23_9PROT</name>
<evidence type="ECO:0000256" key="1">
    <source>
        <dbReference type="ARBA" id="ARBA00004196"/>
    </source>
</evidence>
<dbReference type="Pfam" id="PF25885">
    <property type="entry name" value="HH_EMRA"/>
    <property type="match status" value="1"/>
</dbReference>
<dbReference type="SUPFAM" id="SSF111369">
    <property type="entry name" value="HlyD-like secretion proteins"/>
    <property type="match status" value="2"/>
</dbReference>
<dbReference type="PANTHER" id="PTHR30386:SF19">
    <property type="entry name" value="MULTIDRUG EXPORT PROTEIN EMRA-RELATED"/>
    <property type="match status" value="1"/>
</dbReference>
<proteinExistence type="predicted"/>
<dbReference type="SUPFAM" id="SSF56954">
    <property type="entry name" value="Outer membrane efflux proteins (OEP)"/>
    <property type="match status" value="1"/>
</dbReference>
<keyword evidence="3" id="KW-1133">Transmembrane helix</keyword>